<dbReference type="Gene3D" id="1.25.40.10">
    <property type="entry name" value="Tetratricopeptide repeat domain"/>
    <property type="match status" value="2"/>
</dbReference>
<protein>
    <submittedName>
        <fullName evidence="2">Uncharacterized protein DUF3808</fullName>
    </submittedName>
</protein>
<evidence type="ECO:0000313" key="3">
    <source>
        <dbReference type="Proteomes" id="UP000295662"/>
    </source>
</evidence>
<proteinExistence type="predicted"/>
<name>A0A4R7RRH5_9BACT</name>
<dbReference type="RefSeq" id="WP_133796331.1">
    <property type="nucleotide sequence ID" value="NZ_SOCA01000006.1"/>
</dbReference>
<evidence type="ECO:0000256" key="1">
    <source>
        <dbReference type="SAM" id="SignalP"/>
    </source>
</evidence>
<keyword evidence="1" id="KW-0732">Signal</keyword>
<dbReference type="SUPFAM" id="SSF48452">
    <property type="entry name" value="TPR-like"/>
    <property type="match status" value="1"/>
</dbReference>
<comment type="caution">
    <text evidence="2">The sequence shown here is derived from an EMBL/GenBank/DDBJ whole genome shotgun (WGS) entry which is preliminary data.</text>
</comment>
<sequence length="229" mass="25771">MTLSRVFLLTLLSATLVSAEPKPSLEVQAMLQETYQLQKQERYQEALKKLDEIEALAPGLADVYNMRGSLYLTPALRDFDKAAQQLDKAAAIQPSALAPRFNKAELLFVKKDWPAASAALQKLLDDLPDLQLQVRHLTLFKRLICEVQMDQYEQAEKTLKDHFTFMDDTPAYYYSKAAIASGRNEETTSREWIAKAAKIYKPGQSAAYMDALVESELLPGTNSPPPEKK</sequence>
<dbReference type="OrthoDB" id="187844at2"/>
<gene>
    <name evidence="2" type="ORF">EI77_03311</name>
</gene>
<dbReference type="AlphaFoldDB" id="A0A4R7RRH5"/>
<organism evidence="2 3">
    <name type="scientific">Prosthecobacter fusiformis</name>
    <dbReference type="NCBI Taxonomy" id="48464"/>
    <lineage>
        <taxon>Bacteria</taxon>
        <taxon>Pseudomonadati</taxon>
        <taxon>Verrucomicrobiota</taxon>
        <taxon>Verrucomicrobiia</taxon>
        <taxon>Verrucomicrobiales</taxon>
        <taxon>Verrucomicrobiaceae</taxon>
        <taxon>Prosthecobacter</taxon>
    </lineage>
</organism>
<keyword evidence="3" id="KW-1185">Reference proteome</keyword>
<dbReference type="InterPro" id="IPR011990">
    <property type="entry name" value="TPR-like_helical_dom_sf"/>
</dbReference>
<evidence type="ECO:0000313" key="2">
    <source>
        <dbReference type="EMBL" id="TDU68194.1"/>
    </source>
</evidence>
<dbReference type="InterPro" id="IPR019412">
    <property type="entry name" value="IML2/TPR_39"/>
</dbReference>
<feature type="chain" id="PRO_5020458945" evidence="1">
    <location>
        <begin position="20"/>
        <end position="229"/>
    </location>
</feature>
<dbReference type="EMBL" id="SOCA01000006">
    <property type="protein sequence ID" value="TDU68194.1"/>
    <property type="molecule type" value="Genomic_DNA"/>
</dbReference>
<dbReference type="Pfam" id="PF10300">
    <property type="entry name" value="Iml2-TPR_39"/>
    <property type="match status" value="1"/>
</dbReference>
<dbReference type="Proteomes" id="UP000295662">
    <property type="component" value="Unassembled WGS sequence"/>
</dbReference>
<reference evidence="2 3" key="1">
    <citation type="submission" date="2019-03" db="EMBL/GenBank/DDBJ databases">
        <title>Genomic Encyclopedia of Archaeal and Bacterial Type Strains, Phase II (KMG-II): from individual species to whole genera.</title>
        <authorList>
            <person name="Goeker M."/>
        </authorList>
    </citation>
    <scope>NUCLEOTIDE SEQUENCE [LARGE SCALE GENOMIC DNA]</scope>
    <source>
        <strain evidence="2 3">ATCC 25309</strain>
    </source>
</reference>
<accession>A0A4R7RRH5</accession>
<feature type="signal peptide" evidence="1">
    <location>
        <begin position="1"/>
        <end position="19"/>
    </location>
</feature>